<organism evidence="1">
    <name type="scientific">Echinococcus granulosus</name>
    <name type="common">Hydatid tapeworm</name>
    <dbReference type="NCBI Taxonomy" id="6210"/>
    <lineage>
        <taxon>Eukaryota</taxon>
        <taxon>Metazoa</taxon>
        <taxon>Spiralia</taxon>
        <taxon>Lophotrochozoa</taxon>
        <taxon>Platyhelminthes</taxon>
        <taxon>Cestoda</taxon>
        <taxon>Eucestoda</taxon>
        <taxon>Cyclophyllidea</taxon>
        <taxon>Taeniidae</taxon>
        <taxon>Echinococcus</taxon>
        <taxon>Echinococcus granulosus group</taxon>
    </lineage>
</organism>
<evidence type="ECO:0000313" key="1">
    <source>
        <dbReference type="EMBL" id="CDS23467.1"/>
    </source>
</evidence>
<sequence length="95" mass="11188">MGDGWIVTRLVPGSQSMSQQSIQSVRQVVNKHRIIKEVHYFSYSEFYRAKKKPRTPIKDERGKCFFWCTILTSRRPELQEEDEQLHQGTDSILTT</sequence>
<accession>A0A068WTI2</accession>
<dbReference type="EMBL" id="LK028591">
    <property type="protein sequence ID" value="CDS23467.1"/>
    <property type="molecule type" value="Genomic_DNA"/>
</dbReference>
<dbReference type="WBParaSite" id="EgrG_002041900">
    <property type="protein sequence ID" value="EgrG_002041900"/>
    <property type="gene ID" value="EgrG_002041900"/>
</dbReference>
<dbReference type="Proteomes" id="UP000492820">
    <property type="component" value="Unassembled WGS sequence"/>
</dbReference>
<dbReference type="AlphaFoldDB" id="A0A068WTI2"/>
<reference evidence="1 2" key="1">
    <citation type="journal article" date="2013" name="Nature">
        <title>The genomes of four tapeworm species reveal adaptations to parasitism.</title>
        <authorList>
            <person name="Tsai I.J."/>
            <person name="Zarowiecki M."/>
            <person name="Holroyd N."/>
            <person name="Garciarrubio A."/>
            <person name="Sanchez-Flores A."/>
            <person name="Brooks K.L."/>
            <person name="Tracey A."/>
            <person name="Bobes R.J."/>
            <person name="Fragoso G."/>
            <person name="Sciutto E."/>
            <person name="Aslett M."/>
            <person name="Beasley H."/>
            <person name="Bennett H.M."/>
            <person name="Cai J."/>
            <person name="Camicia F."/>
            <person name="Clark R."/>
            <person name="Cucher M."/>
            <person name="De Silva N."/>
            <person name="Day T.A."/>
            <person name="Deplazes P."/>
            <person name="Estrada K."/>
            <person name="Fernandez C."/>
            <person name="Holland P.W."/>
            <person name="Hou J."/>
            <person name="Hu S."/>
            <person name="Huckvale T."/>
            <person name="Hung S.S."/>
            <person name="Kamenetzky L."/>
            <person name="Keane J.A."/>
            <person name="Kiss F."/>
            <person name="Koziol U."/>
            <person name="Lambert O."/>
            <person name="Liu K."/>
            <person name="Luo X."/>
            <person name="Luo Y."/>
            <person name="Macchiaroli N."/>
            <person name="Nichol S."/>
            <person name="Paps J."/>
            <person name="Parkinson J."/>
            <person name="Pouchkina-Stantcheva N."/>
            <person name="Riddiford N."/>
            <person name="Rosenzvit M."/>
            <person name="Salinas G."/>
            <person name="Wasmuth J.D."/>
            <person name="Zamanian M."/>
            <person name="Zheng Y."/>
            <person name="Cai X."/>
            <person name="Soberon X."/>
            <person name="Olson P.D."/>
            <person name="Laclette J.P."/>
            <person name="Brehm K."/>
            <person name="Berriman M."/>
            <person name="Garciarrubio A."/>
            <person name="Bobes R.J."/>
            <person name="Fragoso G."/>
            <person name="Sanchez-Flores A."/>
            <person name="Estrada K."/>
            <person name="Cevallos M.A."/>
            <person name="Morett E."/>
            <person name="Gonzalez V."/>
            <person name="Portillo T."/>
            <person name="Ochoa-Leyva A."/>
            <person name="Jose M.V."/>
            <person name="Sciutto E."/>
            <person name="Landa A."/>
            <person name="Jimenez L."/>
            <person name="Valdes V."/>
            <person name="Carrero J.C."/>
            <person name="Larralde C."/>
            <person name="Morales-Montor J."/>
            <person name="Limon-Lason J."/>
            <person name="Soberon X."/>
            <person name="Laclette J.P."/>
        </authorList>
    </citation>
    <scope>NUCLEOTIDE SEQUENCE [LARGE SCALE GENOMIC DNA]</scope>
</reference>
<evidence type="ECO:0000313" key="2">
    <source>
        <dbReference type="Proteomes" id="UP000492820"/>
    </source>
</evidence>
<evidence type="ECO:0000313" key="3">
    <source>
        <dbReference type="WBParaSite" id="EgrG_002041900"/>
    </source>
</evidence>
<gene>
    <name evidence="1" type="ORF">EgrG_002041900</name>
</gene>
<proteinExistence type="predicted"/>
<reference evidence="1" key="2">
    <citation type="submission" date="2014-06" db="EMBL/GenBank/DDBJ databases">
        <authorList>
            <person name="Aslett M."/>
        </authorList>
    </citation>
    <scope>NUCLEOTIDE SEQUENCE</scope>
</reference>
<protein>
    <submittedName>
        <fullName evidence="3">HTH_48 domain-containing protein</fullName>
    </submittedName>
</protein>
<reference evidence="3" key="3">
    <citation type="submission" date="2020-10" db="UniProtKB">
        <authorList>
            <consortium name="WormBaseParasite"/>
        </authorList>
    </citation>
    <scope>IDENTIFICATION</scope>
</reference>
<name>A0A068WTI2_ECHGR</name>